<evidence type="ECO:0000256" key="2">
    <source>
        <dbReference type="SAM" id="SignalP"/>
    </source>
</evidence>
<gene>
    <name evidence="3" type="ORF">Pla175_37590</name>
</gene>
<sequence length="254" mass="28507" precursor="true">MSRLLIFPLLIALAAVAPRPALGQPGGGSPNVDAASDASRNVVLESDRWRQARRQLDEWLSVQQLYTQDEVTRMRQELSARIAKMSAGELMTLLEDMEGRIAALASPEAAQARMWLNQFLPTQSQASQDRLRAKRPDVLNMTGSQIRMELDRFQQRRVANQQSQAAFDRARQTQNQSIQSMRADQNQAQADMRDARSRAAQQQNQRLQDAQLRGPYAPANQMRSPWGGGLDGRPLYTVGPWGAPIHFNPLYGGW</sequence>
<evidence type="ECO:0000313" key="3">
    <source>
        <dbReference type="EMBL" id="QDU90355.1"/>
    </source>
</evidence>
<dbReference type="Proteomes" id="UP000317429">
    <property type="component" value="Chromosome"/>
</dbReference>
<evidence type="ECO:0000256" key="1">
    <source>
        <dbReference type="SAM" id="MobiDB-lite"/>
    </source>
</evidence>
<reference evidence="3 4" key="1">
    <citation type="submission" date="2019-02" db="EMBL/GenBank/DDBJ databases">
        <title>Deep-cultivation of Planctomycetes and their phenomic and genomic characterization uncovers novel biology.</title>
        <authorList>
            <person name="Wiegand S."/>
            <person name="Jogler M."/>
            <person name="Boedeker C."/>
            <person name="Pinto D."/>
            <person name="Vollmers J."/>
            <person name="Rivas-Marin E."/>
            <person name="Kohn T."/>
            <person name="Peeters S.H."/>
            <person name="Heuer A."/>
            <person name="Rast P."/>
            <person name="Oberbeckmann S."/>
            <person name="Bunk B."/>
            <person name="Jeske O."/>
            <person name="Meyerdierks A."/>
            <person name="Storesund J.E."/>
            <person name="Kallscheuer N."/>
            <person name="Luecker S."/>
            <person name="Lage O.M."/>
            <person name="Pohl T."/>
            <person name="Merkel B.J."/>
            <person name="Hornburger P."/>
            <person name="Mueller R.-W."/>
            <person name="Bruemmer F."/>
            <person name="Labrenz M."/>
            <person name="Spormann A.M."/>
            <person name="Op den Camp H."/>
            <person name="Overmann J."/>
            <person name="Amann R."/>
            <person name="Jetten M.S.M."/>
            <person name="Mascher T."/>
            <person name="Medema M.H."/>
            <person name="Devos D.P."/>
            <person name="Kaster A.-K."/>
            <person name="Ovreas L."/>
            <person name="Rohde M."/>
            <person name="Galperin M.Y."/>
            <person name="Jogler C."/>
        </authorList>
    </citation>
    <scope>NUCLEOTIDE SEQUENCE [LARGE SCALE GENOMIC DNA]</scope>
    <source>
        <strain evidence="3 4">Pla175</strain>
    </source>
</reference>
<dbReference type="EMBL" id="CP036291">
    <property type="protein sequence ID" value="QDU90355.1"/>
    <property type="molecule type" value="Genomic_DNA"/>
</dbReference>
<keyword evidence="2" id="KW-0732">Signal</keyword>
<protein>
    <recommendedName>
        <fullName evidence="5">LTXXQ motif protein</fullName>
    </recommendedName>
</protein>
<accession>A0A518DFU7</accession>
<dbReference type="AlphaFoldDB" id="A0A518DFU7"/>
<keyword evidence="4" id="KW-1185">Reference proteome</keyword>
<feature type="compositionally biased region" description="Low complexity" evidence="1">
    <location>
        <begin position="198"/>
        <end position="213"/>
    </location>
</feature>
<feature type="region of interest" description="Disordered" evidence="1">
    <location>
        <begin position="168"/>
        <end position="217"/>
    </location>
</feature>
<dbReference type="RefSeq" id="WP_145288678.1">
    <property type="nucleotide sequence ID" value="NZ_CP036291.1"/>
</dbReference>
<feature type="signal peptide" evidence="2">
    <location>
        <begin position="1"/>
        <end position="23"/>
    </location>
</feature>
<proteinExistence type="predicted"/>
<feature type="compositionally biased region" description="Polar residues" evidence="1">
    <location>
        <begin position="172"/>
        <end position="186"/>
    </location>
</feature>
<evidence type="ECO:0008006" key="5">
    <source>
        <dbReference type="Google" id="ProtNLM"/>
    </source>
</evidence>
<dbReference type="KEGG" id="pnd:Pla175_37590"/>
<feature type="chain" id="PRO_5022123027" description="LTXXQ motif protein" evidence="2">
    <location>
        <begin position="24"/>
        <end position="254"/>
    </location>
</feature>
<evidence type="ECO:0000313" key="4">
    <source>
        <dbReference type="Proteomes" id="UP000317429"/>
    </source>
</evidence>
<organism evidence="3 4">
    <name type="scientific">Pirellulimonas nuda</name>
    <dbReference type="NCBI Taxonomy" id="2528009"/>
    <lineage>
        <taxon>Bacteria</taxon>
        <taxon>Pseudomonadati</taxon>
        <taxon>Planctomycetota</taxon>
        <taxon>Planctomycetia</taxon>
        <taxon>Pirellulales</taxon>
        <taxon>Lacipirellulaceae</taxon>
        <taxon>Pirellulimonas</taxon>
    </lineage>
</organism>
<name>A0A518DFU7_9BACT</name>